<gene>
    <name evidence="4" type="primary">MTERFD1_1</name>
    <name evidence="5" type="synonym">MTERFD1_17</name>
    <name evidence="4" type="ORF">g.96687</name>
    <name evidence="5" type="ORF">g.96693</name>
</gene>
<evidence type="ECO:0000256" key="3">
    <source>
        <dbReference type="ARBA" id="ARBA00022946"/>
    </source>
</evidence>
<organism evidence="4">
    <name type="scientific">Anthurium amnicola</name>
    <dbReference type="NCBI Taxonomy" id="1678845"/>
    <lineage>
        <taxon>Eukaryota</taxon>
        <taxon>Viridiplantae</taxon>
        <taxon>Streptophyta</taxon>
        <taxon>Embryophyta</taxon>
        <taxon>Tracheophyta</taxon>
        <taxon>Spermatophyta</taxon>
        <taxon>Magnoliopsida</taxon>
        <taxon>Liliopsida</taxon>
        <taxon>Araceae</taxon>
        <taxon>Pothoideae</taxon>
        <taxon>Potheae</taxon>
        <taxon>Anthurium</taxon>
    </lineage>
</organism>
<feature type="non-terminal residue" evidence="4">
    <location>
        <position position="1"/>
    </location>
</feature>
<dbReference type="EMBL" id="GDJX01025848">
    <property type="protein sequence ID" value="JAT42088.1"/>
    <property type="molecule type" value="Transcribed_RNA"/>
</dbReference>
<dbReference type="FunFam" id="1.25.70.10:FF:000001">
    <property type="entry name" value="Mitochondrial transcription termination factor-like"/>
    <property type="match status" value="1"/>
</dbReference>
<dbReference type="InterPro" id="IPR003690">
    <property type="entry name" value="MTERF"/>
</dbReference>
<dbReference type="SMART" id="SM00733">
    <property type="entry name" value="Mterf"/>
    <property type="match status" value="6"/>
</dbReference>
<evidence type="ECO:0000256" key="2">
    <source>
        <dbReference type="ARBA" id="ARBA00022472"/>
    </source>
</evidence>
<proteinExistence type="inferred from homology"/>
<reference evidence="4" key="1">
    <citation type="submission" date="2015-07" db="EMBL/GenBank/DDBJ databases">
        <title>Transcriptome Assembly of Anthurium amnicola.</title>
        <authorList>
            <person name="Suzuki J."/>
        </authorList>
    </citation>
    <scope>NUCLEOTIDE SEQUENCE</scope>
</reference>
<dbReference type="PANTHER" id="PTHR13068:SF236">
    <property type="entry name" value="OS02G0749800 PROTEIN"/>
    <property type="match status" value="1"/>
</dbReference>
<dbReference type="EMBL" id="GDJX01024359">
    <property type="protein sequence ID" value="JAT43577.1"/>
    <property type="molecule type" value="Transcribed_RNA"/>
</dbReference>
<evidence type="ECO:0000256" key="1">
    <source>
        <dbReference type="ARBA" id="ARBA00007692"/>
    </source>
</evidence>
<comment type="similarity">
    <text evidence="1">Belongs to the mTERF family.</text>
</comment>
<evidence type="ECO:0000313" key="5">
    <source>
        <dbReference type="EMBL" id="JAT43577.1"/>
    </source>
</evidence>
<dbReference type="GO" id="GO:0006353">
    <property type="term" value="P:DNA-templated transcription termination"/>
    <property type="evidence" value="ECO:0007669"/>
    <property type="project" value="UniProtKB-KW"/>
</dbReference>
<dbReference type="Pfam" id="PF02536">
    <property type="entry name" value="mTERF"/>
    <property type="match status" value="2"/>
</dbReference>
<keyword evidence="3" id="KW-0809">Transit peptide</keyword>
<dbReference type="GO" id="GO:0003676">
    <property type="term" value="F:nucleic acid binding"/>
    <property type="evidence" value="ECO:0007669"/>
    <property type="project" value="InterPro"/>
</dbReference>
<keyword evidence="2" id="KW-0806">Transcription termination</keyword>
<dbReference type="InterPro" id="IPR038538">
    <property type="entry name" value="MTERF_sf"/>
</dbReference>
<keyword evidence="2" id="KW-0804">Transcription</keyword>
<dbReference type="AlphaFoldDB" id="A0A1D1XI68"/>
<dbReference type="Gene3D" id="1.25.70.10">
    <property type="entry name" value="Transcription termination factor 3, mitochondrial"/>
    <property type="match status" value="1"/>
</dbReference>
<dbReference type="PANTHER" id="PTHR13068">
    <property type="entry name" value="CGI-12 PROTEIN-RELATED"/>
    <property type="match status" value="1"/>
</dbReference>
<evidence type="ECO:0000313" key="4">
    <source>
        <dbReference type="EMBL" id="JAT42088.1"/>
    </source>
</evidence>
<sequence length="305" mass="34494">KPDAVLRLLKQEGLDDAQIRRLVLSHPRVLVADAKDTLEPKIRALREGGFSGPELARLISTCPSVTRQRGVLPRIEFWRNLVGNDEKLFKAIEGSFSLLHFRLEEKVIPNLLFLRSLGITDEKIRTIVLRRPRLITSGMDRIRAAVEQVKGMGIPPDSTVFVEALYTVFFLRRLALDAKLEFLSSFGWSQAELMLAFRRFPRILGLSEKKIHSGMDFLKKAGCRPSYVASRSVLLGYSMERRLKPRYHVLQSLKMNGLHGGDVDLYGVMVLTEKKFMSKYVIPNTESIPELLESYLAAGAKSIPS</sequence>
<protein>
    <submittedName>
        <fullName evidence="4">mTERF domain-containing protein 1, mitochondrial</fullName>
    </submittedName>
</protein>
<name>A0A1D1XI68_9ARAE</name>
<accession>A0A1D1XI68</accession>
<keyword evidence="2" id="KW-0805">Transcription regulation</keyword>